<dbReference type="InterPro" id="IPR000731">
    <property type="entry name" value="SSD"/>
</dbReference>
<feature type="transmembrane region" description="Helical" evidence="7">
    <location>
        <begin position="168"/>
        <end position="191"/>
    </location>
</feature>
<evidence type="ECO:0000256" key="5">
    <source>
        <dbReference type="ARBA" id="ARBA00022989"/>
    </source>
</evidence>
<feature type="transmembrane region" description="Helical" evidence="7">
    <location>
        <begin position="608"/>
        <end position="628"/>
    </location>
</feature>
<feature type="transmembrane region" description="Helical" evidence="7">
    <location>
        <begin position="372"/>
        <end position="390"/>
    </location>
</feature>
<accession>A0A1Y5NXI6</accession>
<sequence length="748" mass="78163">MSSSVKPSRWLRIGIPLLLVLIWTAGGSIGGPYFGKVSEVATNDQSTFLPSSAEATQVQERLSDFTGGDTIPAVVVISGDAELDEGQIAELADLADEIGSIDGVGDVSPPLSSDDGEAVQIFVPLDSSGEIGDLVAEVRALVQDNLPEGMEGWVTGPAGFTADLVKGFLGIDGLLLIVALGAVFVILVIVYRSPLLPVLVLMTSLFALCVALLTVWWLAKADIVVLNGQVQGILFILVIGAATDYALLYVARFREAIGGGLRRWDATVQAWKGAFEPILASGGTVIAGLLCLLLSDLASNRALGPIASIGIAFSMLSALTFLPALLALCGRAAFWPFVPKTAGIELPKDFTQPVKGFWARQARLVARHSRPVWIISTLLLLAMAAGVFQLKADGVPASDLVLGASEARDGQQELAEHFPAGSGSPAYVIVAEESLAGAVAVLTDEVGVASIAVTSADSPTGQASVELQDGEAVLTAVGPPGTPAPEATVSDGDVLLAATLADKADSLEAEQTVRDLRAAFTDELGDGVALVGGTTAVDLDTNDTSIRDRTVIIPVILVVVLLILMLLLRAIVAPVILILSVIVSFGAAMGVSALVFNHVFQFPGGDPAVPLYGFVFLVALGIDYNIFLMSRVREESLKHGTRAGILRGLVATGGVITSAGLVLAATFAALGVIPILFLAQLAFIVAFGVLLDTFVVRSLLVPALSHDIGRAIWWPSKLSRFAGEEDAVVAREEPEEMTRAEYRRTLGE</sequence>
<keyword evidence="6 7" id="KW-0472">Membrane</keyword>
<keyword evidence="4 7" id="KW-0812">Transmembrane</keyword>
<organism evidence="9">
    <name type="scientific">uncultured Microbacterium sp</name>
    <dbReference type="NCBI Taxonomy" id="191216"/>
    <lineage>
        <taxon>Bacteria</taxon>
        <taxon>Bacillati</taxon>
        <taxon>Actinomycetota</taxon>
        <taxon>Actinomycetes</taxon>
        <taxon>Micrococcales</taxon>
        <taxon>Microbacteriaceae</taxon>
        <taxon>Microbacterium</taxon>
        <taxon>environmental samples</taxon>
    </lineage>
</organism>
<dbReference type="AlphaFoldDB" id="A0A1Y5NXI6"/>
<name>A0A1Y5NXI6_9MICO</name>
<protein>
    <recommendedName>
        <fullName evidence="8">SSD domain-containing protein</fullName>
    </recommendedName>
</protein>
<evidence type="ECO:0000256" key="6">
    <source>
        <dbReference type="ARBA" id="ARBA00023136"/>
    </source>
</evidence>
<comment type="subcellular location">
    <subcellularLocation>
        <location evidence="1">Cell membrane</location>
        <topology evidence="1">Multi-pass membrane protein</topology>
    </subcellularLocation>
</comment>
<keyword evidence="5 7" id="KW-1133">Transmembrane helix</keyword>
<dbReference type="InterPro" id="IPR050545">
    <property type="entry name" value="Mycobact_MmpL"/>
</dbReference>
<dbReference type="PANTHER" id="PTHR33406:SF6">
    <property type="entry name" value="MEMBRANE PROTEIN YDGH-RELATED"/>
    <property type="match status" value="1"/>
</dbReference>
<feature type="transmembrane region" description="Helical" evidence="7">
    <location>
        <begin position="274"/>
        <end position="295"/>
    </location>
</feature>
<feature type="transmembrane region" description="Helical" evidence="7">
    <location>
        <begin position="551"/>
        <end position="568"/>
    </location>
</feature>
<dbReference type="SUPFAM" id="SSF82866">
    <property type="entry name" value="Multidrug efflux transporter AcrB transmembrane domain"/>
    <property type="match status" value="2"/>
</dbReference>
<evidence type="ECO:0000313" key="9">
    <source>
        <dbReference type="EMBL" id="SBS69829.1"/>
    </source>
</evidence>
<feature type="transmembrane region" description="Helical" evidence="7">
    <location>
        <begin position="231"/>
        <end position="253"/>
    </location>
</feature>
<dbReference type="Gene3D" id="1.20.1640.10">
    <property type="entry name" value="Multidrug efflux transporter AcrB transmembrane domain"/>
    <property type="match status" value="2"/>
</dbReference>
<dbReference type="PANTHER" id="PTHR33406">
    <property type="entry name" value="MEMBRANE PROTEIN MJ1562-RELATED"/>
    <property type="match status" value="1"/>
</dbReference>
<proteinExistence type="inferred from homology"/>
<comment type="similarity">
    <text evidence="2">Belongs to the resistance-nodulation-cell division (RND) (TC 2.A.6) family. MmpL subfamily.</text>
</comment>
<feature type="transmembrane region" description="Helical" evidence="7">
    <location>
        <begin position="198"/>
        <end position="219"/>
    </location>
</feature>
<dbReference type="GO" id="GO:0005886">
    <property type="term" value="C:plasma membrane"/>
    <property type="evidence" value="ECO:0007669"/>
    <property type="project" value="UniProtKB-SubCell"/>
</dbReference>
<feature type="transmembrane region" description="Helical" evidence="7">
    <location>
        <begin position="575"/>
        <end position="596"/>
    </location>
</feature>
<feature type="transmembrane region" description="Helical" evidence="7">
    <location>
        <begin position="649"/>
        <end position="669"/>
    </location>
</feature>
<evidence type="ECO:0000256" key="2">
    <source>
        <dbReference type="ARBA" id="ARBA00010157"/>
    </source>
</evidence>
<feature type="transmembrane region" description="Helical" evidence="7">
    <location>
        <begin position="675"/>
        <end position="696"/>
    </location>
</feature>
<feature type="domain" description="SSD" evidence="8">
    <location>
        <begin position="578"/>
        <end position="706"/>
    </location>
</feature>
<evidence type="ECO:0000256" key="4">
    <source>
        <dbReference type="ARBA" id="ARBA00022692"/>
    </source>
</evidence>
<dbReference type="PROSITE" id="PS50156">
    <property type="entry name" value="SSD"/>
    <property type="match status" value="1"/>
</dbReference>
<gene>
    <name evidence="9" type="ORF">MIPYR_10010</name>
</gene>
<reference evidence="9" key="1">
    <citation type="submission" date="2016-03" db="EMBL/GenBank/DDBJ databases">
        <authorList>
            <person name="Ploux O."/>
        </authorList>
    </citation>
    <scope>NUCLEOTIDE SEQUENCE</scope>
    <source>
        <strain evidence="9">UC1</strain>
    </source>
</reference>
<keyword evidence="3" id="KW-1003">Cell membrane</keyword>
<dbReference type="EMBL" id="FLQR01000001">
    <property type="protein sequence ID" value="SBS69829.1"/>
    <property type="molecule type" value="Genomic_DNA"/>
</dbReference>
<evidence type="ECO:0000256" key="1">
    <source>
        <dbReference type="ARBA" id="ARBA00004651"/>
    </source>
</evidence>
<dbReference type="InterPro" id="IPR004869">
    <property type="entry name" value="MMPL_dom"/>
</dbReference>
<dbReference type="RefSeq" id="WP_295572100.1">
    <property type="nucleotide sequence ID" value="NZ_FLQR01000001.1"/>
</dbReference>
<evidence type="ECO:0000259" key="8">
    <source>
        <dbReference type="PROSITE" id="PS50156"/>
    </source>
</evidence>
<feature type="transmembrane region" description="Helical" evidence="7">
    <location>
        <begin position="307"/>
        <end position="330"/>
    </location>
</feature>
<evidence type="ECO:0000256" key="3">
    <source>
        <dbReference type="ARBA" id="ARBA00022475"/>
    </source>
</evidence>
<dbReference type="Pfam" id="PF03176">
    <property type="entry name" value="MMPL"/>
    <property type="match status" value="2"/>
</dbReference>
<evidence type="ECO:0000256" key="7">
    <source>
        <dbReference type="SAM" id="Phobius"/>
    </source>
</evidence>